<protein>
    <submittedName>
        <fullName evidence="6">Putative HTH-type transcriptional regulatorc/MT2039</fullName>
    </submittedName>
</protein>
<dbReference type="NCBIfam" id="TIGR03298">
    <property type="entry name" value="argP"/>
    <property type="match status" value="1"/>
</dbReference>
<keyword evidence="2" id="KW-0805">Transcription regulation</keyword>
<feature type="domain" description="HTH lysR-type" evidence="5">
    <location>
        <begin position="3"/>
        <end position="59"/>
    </location>
</feature>
<evidence type="ECO:0000256" key="3">
    <source>
        <dbReference type="ARBA" id="ARBA00023125"/>
    </source>
</evidence>
<dbReference type="EMBL" id="CYTW01000001">
    <property type="protein sequence ID" value="CUJ90105.1"/>
    <property type="molecule type" value="Genomic_DNA"/>
</dbReference>
<dbReference type="Proteomes" id="UP000051870">
    <property type="component" value="Unassembled WGS sequence"/>
</dbReference>
<gene>
    <name evidence="6" type="ORF">PH7735_01192</name>
</gene>
<proteinExistence type="inferred from homology"/>
<reference evidence="7" key="1">
    <citation type="submission" date="2015-09" db="EMBL/GenBank/DDBJ databases">
        <authorList>
            <person name="Rodrigo-Torres Lidia"/>
            <person name="Arahal R.David."/>
        </authorList>
    </citation>
    <scope>NUCLEOTIDE SEQUENCE [LARGE SCALE GENOMIC DNA]</scope>
    <source>
        <strain evidence="7">CECT 7735</strain>
    </source>
</reference>
<dbReference type="GO" id="GO:0003677">
    <property type="term" value="F:DNA binding"/>
    <property type="evidence" value="ECO:0007669"/>
    <property type="project" value="UniProtKB-KW"/>
</dbReference>
<accession>A0A0P1I4U3</accession>
<dbReference type="NCBIfam" id="NF002964">
    <property type="entry name" value="PRK03635.1"/>
    <property type="match status" value="1"/>
</dbReference>
<evidence type="ECO:0000256" key="4">
    <source>
        <dbReference type="ARBA" id="ARBA00023163"/>
    </source>
</evidence>
<dbReference type="InterPro" id="IPR036388">
    <property type="entry name" value="WH-like_DNA-bd_sf"/>
</dbReference>
<evidence type="ECO:0000256" key="1">
    <source>
        <dbReference type="ARBA" id="ARBA00009437"/>
    </source>
</evidence>
<keyword evidence="3" id="KW-0238">DNA-binding</keyword>
<dbReference type="GO" id="GO:0003700">
    <property type="term" value="F:DNA-binding transcription factor activity"/>
    <property type="evidence" value="ECO:0007669"/>
    <property type="project" value="InterPro"/>
</dbReference>
<dbReference type="SUPFAM" id="SSF53850">
    <property type="entry name" value="Periplasmic binding protein-like II"/>
    <property type="match status" value="1"/>
</dbReference>
<dbReference type="InterPro" id="IPR036390">
    <property type="entry name" value="WH_DNA-bd_sf"/>
</dbReference>
<dbReference type="GeneID" id="83880255"/>
<dbReference type="Pfam" id="PF00126">
    <property type="entry name" value="HTH_1"/>
    <property type="match status" value="1"/>
</dbReference>
<dbReference type="NCBIfam" id="NF009888">
    <property type="entry name" value="PRK13348.1"/>
    <property type="match status" value="1"/>
</dbReference>
<evidence type="ECO:0000313" key="6">
    <source>
        <dbReference type="EMBL" id="CUJ90105.1"/>
    </source>
</evidence>
<dbReference type="Gene3D" id="1.10.10.10">
    <property type="entry name" value="Winged helix-like DNA-binding domain superfamily/Winged helix DNA-binding domain"/>
    <property type="match status" value="1"/>
</dbReference>
<dbReference type="Gene3D" id="3.40.190.290">
    <property type="match status" value="1"/>
</dbReference>
<organism evidence="6 7">
    <name type="scientific">Shimia thalassica</name>
    <dbReference type="NCBI Taxonomy" id="1715693"/>
    <lineage>
        <taxon>Bacteria</taxon>
        <taxon>Pseudomonadati</taxon>
        <taxon>Pseudomonadota</taxon>
        <taxon>Alphaproteobacteria</taxon>
        <taxon>Rhodobacterales</taxon>
        <taxon>Roseobacteraceae</taxon>
    </lineage>
</organism>
<dbReference type="STRING" id="1715693.PH7735_01192"/>
<dbReference type="PROSITE" id="PS50931">
    <property type="entry name" value="HTH_LYSR"/>
    <property type="match status" value="1"/>
</dbReference>
<dbReference type="PANTHER" id="PTHR30579">
    <property type="entry name" value="TRANSCRIPTIONAL REGULATOR"/>
    <property type="match status" value="1"/>
</dbReference>
<dbReference type="PANTHER" id="PTHR30579:SF2">
    <property type="entry name" value="HTH-TYPE TRANSCRIPTIONAL REGULATOR ARGP"/>
    <property type="match status" value="1"/>
</dbReference>
<dbReference type="InterPro" id="IPR000847">
    <property type="entry name" value="LysR_HTH_N"/>
</dbReference>
<comment type="similarity">
    <text evidence="1">Belongs to the LysR transcriptional regulatory family.</text>
</comment>
<dbReference type="InterPro" id="IPR050176">
    <property type="entry name" value="LTTR"/>
</dbReference>
<dbReference type="SUPFAM" id="SSF46785">
    <property type="entry name" value="Winged helix' DNA-binding domain"/>
    <property type="match status" value="1"/>
</dbReference>
<keyword evidence="7" id="KW-1185">Reference proteome</keyword>
<dbReference type="InterPro" id="IPR005119">
    <property type="entry name" value="LysR_subst-bd"/>
</dbReference>
<name>A0A0P1I4U3_9RHOB</name>
<dbReference type="RefSeq" id="WP_058310346.1">
    <property type="nucleotide sequence ID" value="NZ_CYTW01000001.1"/>
</dbReference>
<evidence type="ECO:0000313" key="7">
    <source>
        <dbReference type="Proteomes" id="UP000051870"/>
    </source>
</evidence>
<keyword evidence="4" id="KW-0804">Transcription</keyword>
<sequence>MKLDYAQMHALAAILRNGSFEAAATELGVTPSAISQRLKALEDQAGTLLVNRGQPCTGTDAGRRLAAHIEHVGLLEGQLAKDLGAMVPTAESRLRIAVTADSLATWVLAALAEVPGLLFDLIVDDQDFSAEWLRRGEVVAAITSHARPVSGCDSVPLGVLRYVATCSPDFHAQFFPQGVTIDALKQAPMLRFDQKDELQASWMQRQLGRKITPPSHGLPSSQGFVDASLLGLGWGMNPEPLVKAHIETGRLVPLIPDTPFDTPLFWQSSRLLRTAIDPLTRAVRKTARVHLPRS</sequence>
<dbReference type="AlphaFoldDB" id="A0A0P1I4U3"/>
<dbReference type="InterPro" id="IPR017685">
    <property type="entry name" value="ArgP"/>
</dbReference>
<dbReference type="Pfam" id="PF03466">
    <property type="entry name" value="LysR_substrate"/>
    <property type="match status" value="1"/>
</dbReference>
<evidence type="ECO:0000259" key="5">
    <source>
        <dbReference type="PROSITE" id="PS50931"/>
    </source>
</evidence>
<evidence type="ECO:0000256" key="2">
    <source>
        <dbReference type="ARBA" id="ARBA00023015"/>
    </source>
</evidence>